<keyword evidence="1" id="KW-0812">Transmembrane</keyword>
<dbReference type="Proteomes" id="UP000027222">
    <property type="component" value="Unassembled WGS sequence"/>
</dbReference>
<evidence type="ECO:0000313" key="3">
    <source>
        <dbReference type="Proteomes" id="UP000027222"/>
    </source>
</evidence>
<keyword evidence="3" id="KW-1185">Reference proteome</keyword>
<protein>
    <submittedName>
        <fullName evidence="2">Uncharacterized protein</fullName>
    </submittedName>
</protein>
<keyword evidence="1" id="KW-1133">Transmembrane helix</keyword>
<proteinExistence type="predicted"/>
<accession>A0A067TAT1</accession>
<dbReference type="EMBL" id="KL142372">
    <property type="protein sequence ID" value="KDR80271.1"/>
    <property type="molecule type" value="Genomic_DNA"/>
</dbReference>
<organism evidence="2 3">
    <name type="scientific">Galerina marginata (strain CBS 339.88)</name>
    <dbReference type="NCBI Taxonomy" id="685588"/>
    <lineage>
        <taxon>Eukaryota</taxon>
        <taxon>Fungi</taxon>
        <taxon>Dikarya</taxon>
        <taxon>Basidiomycota</taxon>
        <taxon>Agaricomycotina</taxon>
        <taxon>Agaricomycetes</taxon>
        <taxon>Agaricomycetidae</taxon>
        <taxon>Agaricales</taxon>
        <taxon>Agaricineae</taxon>
        <taxon>Strophariaceae</taxon>
        <taxon>Galerina</taxon>
    </lineage>
</organism>
<sequence length="107" mass="11960">MQTLDSDTSIQARCPRVLNLNDRNERIQLESPIPKVVITLNMRSGPDFDNLNYGIDHGPRSIVRLALVMYTAPLAVPCALRLLLSNKWNDTSGSIPTICGKKLDREI</sequence>
<evidence type="ECO:0000256" key="1">
    <source>
        <dbReference type="SAM" id="Phobius"/>
    </source>
</evidence>
<evidence type="ECO:0000313" key="2">
    <source>
        <dbReference type="EMBL" id="KDR80271.1"/>
    </source>
</evidence>
<keyword evidence="1" id="KW-0472">Membrane</keyword>
<dbReference type="HOGENOM" id="CLU_2210261_0_0_1"/>
<name>A0A067TAT1_GALM3</name>
<feature type="transmembrane region" description="Helical" evidence="1">
    <location>
        <begin position="62"/>
        <end position="84"/>
    </location>
</feature>
<reference evidence="3" key="1">
    <citation type="journal article" date="2014" name="Proc. Natl. Acad. Sci. U.S.A.">
        <title>Extensive sampling of basidiomycete genomes demonstrates inadequacy of the white-rot/brown-rot paradigm for wood decay fungi.</title>
        <authorList>
            <person name="Riley R."/>
            <person name="Salamov A.A."/>
            <person name="Brown D.W."/>
            <person name="Nagy L.G."/>
            <person name="Floudas D."/>
            <person name="Held B.W."/>
            <person name="Levasseur A."/>
            <person name="Lombard V."/>
            <person name="Morin E."/>
            <person name="Otillar R."/>
            <person name="Lindquist E.A."/>
            <person name="Sun H."/>
            <person name="LaButti K.M."/>
            <person name="Schmutz J."/>
            <person name="Jabbour D."/>
            <person name="Luo H."/>
            <person name="Baker S.E."/>
            <person name="Pisabarro A.G."/>
            <person name="Walton J.D."/>
            <person name="Blanchette R.A."/>
            <person name="Henrissat B."/>
            <person name="Martin F."/>
            <person name="Cullen D."/>
            <person name="Hibbett D.S."/>
            <person name="Grigoriev I.V."/>
        </authorList>
    </citation>
    <scope>NUCLEOTIDE SEQUENCE [LARGE SCALE GENOMIC DNA]</scope>
    <source>
        <strain evidence="3">CBS 339.88</strain>
    </source>
</reference>
<dbReference type="AlphaFoldDB" id="A0A067TAT1"/>
<gene>
    <name evidence="2" type="ORF">GALMADRAFT_1188181</name>
</gene>